<dbReference type="Proteomes" id="UP000290365">
    <property type="component" value="Chromosome"/>
</dbReference>
<evidence type="ECO:0000256" key="8">
    <source>
        <dbReference type="SAM" id="Phobius"/>
    </source>
</evidence>
<dbReference type="EMBL" id="CP035758">
    <property type="protein sequence ID" value="QBD75291.1"/>
    <property type="molecule type" value="Genomic_DNA"/>
</dbReference>
<evidence type="ECO:0000256" key="3">
    <source>
        <dbReference type="ARBA" id="ARBA00022475"/>
    </source>
</evidence>
<dbReference type="AlphaFoldDB" id="A0A4V0YY80"/>
<sequence length="104" mass="11144">MEWSELIIAGLLEIVGVIGVKKVAEKDNFINNVILIAGFLTSFFFLSRAIAVIPLSTAYAVWTGIGTVGAAIVGMLFFREAKSWIRLLCIMGVIGAVVSLKLVG</sequence>
<dbReference type="Pfam" id="PF00893">
    <property type="entry name" value="Multi_Drug_Res"/>
    <property type="match status" value="1"/>
</dbReference>
<organism evidence="9 10">
    <name type="scientific">Ktedonosporobacter rubrisoli</name>
    <dbReference type="NCBI Taxonomy" id="2509675"/>
    <lineage>
        <taxon>Bacteria</taxon>
        <taxon>Bacillati</taxon>
        <taxon>Chloroflexota</taxon>
        <taxon>Ktedonobacteria</taxon>
        <taxon>Ktedonobacterales</taxon>
        <taxon>Ktedonosporobacteraceae</taxon>
        <taxon>Ktedonosporobacter</taxon>
    </lineage>
</organism>
<accession>A0A4V0YY80</accession>
<dbReference type="SUPFAM" id="SSF103481">
    <property type="entry name" value="Multidrug resistance efflux transporter EmrE"/>
    <property type="match status" value="1"/>
</dbReference>
<evidence type="ECO:0000256" key="1">
    <source>
        <dbReference type="ARBA" id="ARBA00004651"/>
    </source>
</evidence>
<dbReference type="InterPro" id="IPR000390">
    <property type="entry name" value="Small_drug/metabolite_transptr"/>
</dbReference>
<dbReference type="Gene3D" id="1.10.3730.20">
    <property type="match status" value="1"/>
</dbReference>
<evidence type="ECO:0000256" key="7">
    <source>
        <dbReference type="RuleBase" id="RU003942"/>
    </source>
</evidence>
<keyword evidence="3" id="KW-1003">Cell membrane</keyword>
<comment type="similarity">
    <text evidence="7">Belongs to the drug/metabolite transporter (DMT) superfamily. Small multidrug resistance (SMR) (TC 2.A.7.1) family.</text>
</comment>
<feature type="transmembrane region" description="Helical" evidence="8">
    <location>
        <begin position="33"/>
        <end position="53"/>
    </location>
</feature>
<evidence type="ECO:0000313" key="9">
    <source>
        <dbReference type="EMBL" id="QBD75291.1"/>
    </source>
</evidence>
<evidence type="ECO:0000256" key="4">
    <source>
        <dbReference type="ARBA" id="ARBA00022692"/>
    </source>
</evidence>
<protein>
    <submittedName>
        <fullName evidence="9">Multidrug efflux SMR transporter</fullName>
    </submittedName>
</protein>
<feature type="transmembrane region" description="Helical" evidence="8">
    <location>
        <begin position="85"/>
        <end position="103"/>
    </location>
</feature>
<feature type="transmembrane region" description="Helical" evidence="8">
    <location>
        <begin position="59"/>
        <end position="78"/>
    </location>
</feature>
<evidence type="ECO:0000313" key="10">
    <source>
        <dbReference type="Proteomes" id="UP000290365"/>
    </source>
</evidence>
<keyword evidence="10" id="KW-1185">Reference proteome</keyword>
<dbReference type="InterPro" id="IPR037185">
    <property type="entry name" value="EmrE-like"/>
</dbReference>
<keyword evidence="5 8" id="KW-1133">Transmembrane helix</keyword>
<gene>
    <name evidence="9" type="ORF">EPA93_04470</name>
</gene>
<reference evidence="9 10" key="1">
    <citation type="submission" date="2019-01" db="EMBL/GenBank/DDBJ databases">
        <title>Ktedonosporobacter rubrisoli SCAWS-G2.</title>
        <authorList>
            <person name="Huang Y."/>
            <person name="Yan B."/>
        </authorList>
    </citation>
    <scope>NUCLEOTIDE SEQUENCE [LARGE SCALE GENOMIC DNA]</scope>
    <source>
        <strain evidence="9 10">SCAWS-G2</strain>
    </source>
</reference>
<dbReference type="GO" id="GO:0005886">
    <property type="term" value="C:plasma membrane"/>
    <property type="evidence" value="ECO:0007669"/>
    <property type="project" value="UniProtKB-SubCell"/>
</dbReference>
<dbReference type="PANTHER" id="PTHR30561">
    <property type="entry name" value="SMR FAMILY PROTON-DEPENDENT DRUG EFFLUX TRANSPORTER SUGE"/>
    <property type="match status" value="1"/>
</dbReference>
<dbReference type="KEGG" id="kbs:EPA93_04470"/>
<dbReference type="OrthoDB" id="21828at2"/>
<evidence type="ECO:0000256" key="5">
    <source>
        <dbReference type="ARBA" id="ARBA00022989"/>
    </source>
</evidence>
<evidence type="ECO:0000256" key="6">
    <source>
        <dbReference type="ARBA" id="ARBA00023136"/>
    </source>
</evidence>
<comment type="subcellular location">
    <subcellularLocation>
        <location evidence="1 7">Cell membrane</location>
        <topology evidence="1 7">Multi-pass membrane protein</topology>
    </subcellularLocation>
</comment>
<keyword evidence="4 7" id="KW-0812">Transmembrane</keyword>
<keyword evidence="6 8" id="KW-0472">Membrane</keyword>
<dbReference type="RefSeq" id="WP_129885890.1">
    <property type="nucleotide sequence ID" value="NZ_CP035758.1"/>
</dbReference>
<dbReference type="PANTHER" id="PTHR30561:SF0">
    <property type="entry name" value="GUANIDINIUM EXPORTER"/>
    <property type="match status" value="1"/>
</dbReference>
<keyword evidence="2" id="KW-0813">Transport</keyword>
<evidence type="ECO:0000256" key="2">
    <source>
        <dbReference type="ARBA" id="ARBA00022448"/>
    </source>
</evidence>
<name>A0A4V0YY80_KTERU</name>
<dbReference type="InterPro" id="IPR045324">
    <property type="entry name" value="Small_multidrug_res"/>
</dbReference>
<dbReference type="GO" id="GO:0022857">
    <property type="term" value="F:transmembrane transporter activity"/>
    <property type="evidence" value="ECO:0007669"/>
    <property type="project" value="InterPro"/>
</dbReference>
<proteinExistence type="inferred from homology"/>